<accession>V6F1W0</accession>
<dbReference type="HOGENOM" id="CLU_1720108_0_0_5"/>
<gene>
    <name evidence="2" type="ordered locus">MGMSRv2__2152</name>
</gene>
<keyword evidence="1" id="KW-0472">Membrane</keyword>
<dbReference type="eggNOG" id="ENOG503328C">
    <property type="taxonomic scope" value="Bacteria"/>
</dbReference>
<evidence type="ECO:0000256" key="1">
    <source>
        <dbReference type="SAM" id="Phobius"/>
    </source>
</evidence>
<feature type="transmembrane region" description="Helical" evidence="1">
    <location>
        <begin position="79"/>
        <end position="99"/>
    </location>
</feature>
<dbReference type="GO" id="GO:0016020">
    <property type="term" value="C:membrane"/>
    <property type="evidence" value="ECO:0007669"/>
    <property type="project" value="InterPro"/>
</dbReference>
<feature type="transmembrane region" description="Helical" evidence="1">
    <location>
        <begin position="39"/>
        <end position="58"/>
    </location>
</feature>
<proteinExistence type="predicted"/>
<keyword evidence="3" id="KW-1185">Reference proteome</keyword>
<name>V6F1W0_MAGGM</name>
<evidence type="ECO:0000313" key="3">
    <source>
        <dbReference type="Proteomes" id="UP000018922"/>
    </source>
</evidence>
<dbReference type="SUPFAM" id="SSF81342">
    <property type="entry name" value="Transmembrane di-heme cytochromes"/>
    <property type="match status" value="1"/>
</dbReference>
<dbReference type="AlphaFoldDB" id="V6F1W0"/>
<dbReference type="GO" id="GO:0022904">
    <property type="term" value="P:respiratory electron transport chain"/>
    <property type="evidence" value="ECO:0007669"/>
    <property type="project" value="InterPro"/>
</dbReference>
<dbReference type="EMBL" id="HG794546">
    <property type="protein sequence ID" value="CDK99367.1"/>
    <property type="molecule type" value="Genomic_DNA"/>
</dbReference>
<feature type="transmembrane region" description="Helical" evidence="1">
    <location>
        <begin position="9"/>
        <end position="27"/>
    </location>
</feature>
<reference evidence="2 3" key="1">
    <citation type="journal article" date="2014" name="Genome Announc.">
        <title>Complete genome sequence of Magnetospirillum gryphiswaldense MSR-1.</title>
        <authorList>
            <person name="Wang X."/>
            <person name="Wang Q."/>
            <person name="Zhang W."/>
            <person name="Wang Y."/>
            <person name="Li L."/>
            <person name="Wen T."/>
            <person name="Zhang T."/>
            <person name="Zhang Y."/>
            <person name="Xu J."/>
            <person name="Hu J."/>
            <person name="Li S."/>
            <person name="Liu L."/>
            <person name="Liu J."/>
            <person name="Jiang W."/>
            <person name="Tian J."/>
            <person name="Li Y."/>
            <person name="Schuler D."/>
            <person name="Wang L."/>
            <person name="Li J."/>
        </authorList>
    </citation>
    <scope>NUCLEOTIDE SEQUENCE [LARGE SCALE GENOMIC DNA]</scope>
    <source>
        <strain evidence="3">DSM 6361 / JCM 21280 / NBRC 15271 / MSR-1</strain>
    </source>
</reference>
<dbReference type="Proteomes" id="UP000018922">
    <property type="component" value="Chromosome I"/>
</dbReference>
<dbReference type="KEGG" id="mgy:MGMSRv2__2152"/>
<feature type="transmembrane region" description="Helical" evidence="1">
    <location>
        <begin position="119"/>
        <end position="141"/>
    </location>
</feature>
<protein>
    <submittedName>
        <fullName evidence="2">Cytochrome B561</fullName>
    </submittedName>
</protein>
<keyword evidence="1" id="KW-0812">Transmembrane</keyword>
<dbReference type="STRING" id="1430440.MGMSRv2__2152"/>
<evidence type="ECO:0000313" key="2">
    <source>
        <dbReference type="EMBL" id="CDK99367.1"/>
    </source>
</evidence>
<dbReference type="InterPro" id="IPR016174">
    <property type="entry name" value="Di-haem_cyt_TM"/>
</dbReference>
<keyword evidence="1" id="KW-1133">Transmembrane helix</keyword>
<sequence length="152" mass="16589">MIAPKLQFTLLRAWHAWLSGGFVVAWITADEDTYAMHQFAGYAVLAAIVVRLLVALIAPKGSPWRLPRPRLNLSAKGRNPLLGWFAAALLAGVGLAALTGALADVATWMEDPHEAASELTLWVIFAHVGFVLYLFGGKRLLNSMPLLKEKMP</sequence>
<organism evidence="2 3">
    <name type="scientific">Magnetospirillum gryphiswaldense (strain DSM 6361 / JCM 21280 / NBRC 15271 / MSR-1)</name>
    <dbReference type="NCBI Taxonomy" id="431944"/>
    <lineage>
        <taxon>Bacteria</taxon>
        <taxon>Pseudomonadati</taxon>
        <taxon>Pseudomonadota</taxon>
        <taxon>Alphaproteobacteria</taxon>
        <taxon>Rhodospirillales</taxon>
        <taxon>Rhodospirillaceae</taxon>
        <taxon>Magnetospirillum</taxon>
    </lineage>
</organism>